<comment type="caution">
    <text evidence="2">The sequence shown here is derived from an EMBL/GenBank/DDBJ whole genome shotgun (WGS) entry which is preliminary data.</text>
</comment>
<dbReference type="SUPFAM" id="SSF48452">
    <property type="entry name" value="TPR-like"/>
    <property type="match status" value="1"/>
</dbReference>
<sequence length="301" mass="32165">MKKYLLSMSLAALMATSAMAQRVPAPSPAATVMQTVGVTDFTVKYSRPFIKGRKVFADASALAPYDQIWRTGANMATIFESSTEFTFGGKKVPAGKYALFSIPNGAAWTVILNKNYEQGGTDNYKESEDVARTMVVPTSSEYNEAFKIEIEPVTDSTALLNLSWSSVTVPVPLAVSTESLTMTALNKAVAEKPEDVATLQSTAAYMLSKGKDLQVALSLADKAIGLKESFGALWTKAQILNKLGKTAEAIPVAQKALTVGAAAPDGAYNFYKPQVEKAIADMQAKAAPVKEAVSTVKKKKK</sequence>
<accession>A0ABU1QUM9</accession>
<keyword evidence="1" id="KW-0732">Signal</keyword>
<keyword evidence="3" id="KW-1185">Reference proteome</keyword>
<dbReference type="RefSeq" id="WP_309981371.1">
    <property type="nucleotide sequence ID" value="NZ_JAVDTI010000001.1"/>
</dbReference>
<dbReference type="Gene3D" id="1.25.40.10">
    <property type="entry name" value="Tetratricopeptide repeat domain"/>
    <property type="match status" value="1"/>
</dbReference>
<dbReference type="EMBL" id="JAVDTI010000001">
    <property type="protein sequence ID" value="MDR6804010.1"/>
    <property type="molecule type" value="Genomic_DNA"/>
</dbReference>
<gene>
    <name evidence="2" type="ORF">J2W84_001047</name>
</gene>
<evidence type="ECO:0000256" key="1">
    <source>
        <dbReference type="SAM" id="SignalP"/>
    </source>
</evidence>
<reference evidence="2 3" key="1">
    <citation type="submission" date="2023-07" db="EMBL/GenBank/DDBJ databases">
        <title>Sorghum-associated microbial communities from plants grown in Nebraska, USA.</title>
        <authorList>
            <person name="Schachtman D."/>
        </authorList>
    </citation>
    <scope>NUCLEOTIDE SEQUENCE [LARGE SCALE GENOMIC DNA]</scope>
    <source>
        <strain evidence="2 3">BE57</strain>
    </source>
</reference>
<feature type="signal peptide" evidence="1">
    <location>
        <begin position="1"/>
        <end position="20"/>
    </location>
</feature>
<dbReference type="InterPro" id="IPR011990">
    <property type="entry name" value="TPR-like_helical_dom_sf"/>
</dbReference>
<dbReference type="Pfam" id="PF11138">
    <property type="entry name" value="DUF2911"/>
    <property type="match status" value="1"/>
</dbReference>
<name>A0ABU1QUM9_9BACT</name>
<dbReference type="Proteomes" id="UP001264980">
    <property type="component" value="Unassembled WGS sequence"/>
</dbReference>
<organism evidence="2 3">
    <name type="scientific">Dyadobacter fermentans</name>
    <dbReference type="NCBI Taxonomy" id="94254"/>
    <lineage>
        <taxon>Bacteria</taxon>
        <taxon>Pseudomonadati</taxon>
        <taxon>Bacteroidota</taxon>
        <taxon>Cytophagia</taxon>
        <taxon>Cytophagales</taxon>
        <taxon>Spirosomataceae</taxon>
        <taxon>Dyadobacter</taxon>
    </lineage>
</organism>
<evidence type="ECO:0000313" key="3">
    <source>
        <dbReference type="Proteomes" id="UP001264980"/>
    </source>
</evidence>
<proteinExistence type="predicted"/>
<protein>
    <submittedName>
        <fullName evidence="2">Tetratricopeptide (TPR) repeat protein</fullName>
    </submittedName>
</protein>
<evidence type="ECO:0000313" key="2">
    <source>
        <dbReference type="EMBL" id="MDR6804010.1"/>
    </source>
</evidence>
<dbReference type="InterPro" id="IPR021314">
    <property type="entry name" value="DUF2911"/>
</dbReference>
<feature type="chain" id="PRO_5046904115" evidence="1">
    <location>
        <begin position="21"/>
        <end position="301"/>
    </location>
</feature>